<name>A0A1I2DPJ3_9BACI</name>
<evidence type="ECO:0000256" key="2">
    <source>
        <dbReference type="ARBA" id="ARBA00023125"/>
    </source>
</evidence>
<dbReference type="CDD" id="cd07377">
    <property type="entry name" value="WHTH_GntR"/>
    <property type="match status" value="1"/>
</dbReference>
<evidence type="ECO:0000313" key="6">
    <source>
        <dbReference type="Proteomes" id="UP000199516"/>
    </source>
</evidence>
<sequence length="229" mass="26840">MPLYIILYIIKFMTQKKINKSKHAYNVLRTRILDGTYAPGQRIILDQIAKEVGSSHIPVREAIRRLEADQLIEYKPNVGAIVLSIDENVYKQTLELLSVLEGYATIRSAPYMNERDIEELRGINNEMKESLHQYDLHTFSELNKKFHFAIYSHCSNKLLIKQIEESWERLDTVRNSRFAFFPMRAPESVKEHDNIIELLTKKAPTEELEAYTRQHKLNTLTAYEKNRGK</sequence>
<gene>
    <name evidence="5" type="ORF">SAMN05192532_104219</name>
</gene>
<dbReference type="SMART" id="SM00895">
    <property type="entry name" value="FCD"/>
    <property type="match status" value="1"/>
</dbReference>
<dbReference type="STRING" id="930128.SAMN05192532_104219"/>
<evidence type="ECO:0000256" key="1">
    <source>
        <dbReference type="ARBA" id="ARBA00023015"/>
    </source>
</evidence>
<accession>A0A1I2DPJ3</accession>
<evidence type="ECO:0000256" key="3">
    <source>
        <dbReference type="ARBA" id="ARBA00023163"/>
    </source>
</evidence>
<dbReference type="SUPFAM" id="SSF46785">
    <property type="entry name" value="Winged helix' DNA-binding domain"/>
    <property type="match status" value="1"/>
</dbReference>
<dbReference type="Pfam" id="PF07729">
    <property type="entry name" value="FCD"/>
    <property type="match status" value="1"/>
</dbReference>
<dbReference type="SMART" id="SM00345">
    <property type="entry name" value="HTH_GNTR"/>
    <property type="match status" value="1"/>
</dbReference>
<dbReference type="InterPro" id="IPR036390">
    <property type="entry name" value="WH_DNA-bd_sf"/>
</dbReference>
<dbReference type="GO" id="GO:0003700">
    <property type="term" value="F:DNA-binding transcription factor activity"/>
    <property type="evidence" value="ECO:0007669"/>
    <property type="project" value="InterPro"/>
</dbReference>
<evidence type="ECO:0000259" key="4">
    <source>
        <dbReference type="PROSITE" id="PS50949"/>
    </source>
</evidence>
<dbReference type="AlphaFoldDB" id="A0A1I2DPJ3"/>
<protein>
    <submittedName>
        <fullName evidence="5">DNA-binding transcriptional regulator, GntR family</fullName>
    </submittedName>
</protein>
<organism evidence="5 6">
    <name type="scientific">Alteribacillus iranensis</name>
    <dbReference type="NCBI Taxonomy" id="930128"/>
    <lineage>
        <taxon>Bacteria</taxon>
        <taxon>Bacillati</taxon>
        <taxon>Bacillota</taxon>
        <taxon>Bacilli</taxon>
        <taxon>Bacillales</taxon>
        <taxon>Bacillaceae</taxon>
        <taxon>Alteribacillus</taxon>
    </lineage>
</organism>
<dbReference type="Pfam" id="PF00392">
    <property type="entry name" value="GntR"/>
    <property type="match status" value="1"/>
</dbReference>
<dbReference type="InterPro" id="IPR008920">
    <property type="entry name" value="TF_FadR/GntR_C"/>
</dbReference>
<dbReference type="EMBL" id="FONT01000004">
    <property type="protein sequence ID" value="SFE82542.1"/>
    <property type="molecule type" value="Genomic_DNA"/>
</dbReference>
<evidence type="ECO:0000313" key="5">
    <source>
        <dbReference type="EMBL" id="SFE82542.1"/>
    </source>
</evidence>
<feature type="domain" description="HTH gntR-type" evidence="4">
    <location>
        <begin position="18"/>
        <end position="85"/>
    </location>
</feature>
<dbReference type="PANTHER" id="PTHR43537">
    <property type="entry name" value="TRANSCRIPTIONAL REGULATOR, GNTR FAMILY"/>
    <property type="match status" value="1"/>
</dbReference>
<dbReference type="Proteomes" id="UP000199516">
    <property type="component" value="Unassembled WGS sequence"/>
</dbReference>
<keyword evidence="1" id="KW-0805">Transcription regulation</keyword>
<dbReference type="PROSITE" id="PS50949">
    <property type="entry name" value="HTH_GNTR"/>
    <property type="match status" value="1"/>
</dbReference>
<dbReference type="Gene3D" id="1.20.120.530">
    <property type="entry name" value="GntR ligand-binding domain-like"/>
    <property type="match status" value="1"/>
</dbReference>
<dbReference type="InterPro" id="IPR036388">
    <property type="entry name" value="WH-like_DNA-bd_sf"/>
</dbReference>
<dbReference type="SUPFAM" id="SSF48008">
    <property type="entry name" value="GntR ligand-binding domain-like"/>
    <property type="match status" value="1"/>
</dbReference>
<proteinExistence type="predicted"/>
<keyword evidence="2 5" id="KW-0238">DNA-binding</keyword>
<dbReference type="PANTHER" id="PTHR43537:SF5">
    <property type="entry name" value="UXU OPERON TRANSCRIPTIONAL REGULATOR"/>
    <property type="match status" value="1"/>
</dbReference>
<reference evidence="5 6" key="1">
    <citation type="submission" date="2016-10" db="EMBL/GenBank/DDBJ databases">
        <authorList>
            <person name="de Groot N.N."/>
        </authorList>
    </citation>
    <scope>NUCLEOTIDE SEQUENCE [LARGE SCALE GENOMIC DNA]</scope>
    <source>
        <strain evidence="5 6">DSM 23995</strain>
    </source>
</reference>
<dbReference type="Gene3D" id="1.10.10.10">
    <property type="entry name" value="Winged helix-like DNA-binding domain superfamily/Winged helix DNA-binding domain"/>
    <property type="match status" value="1"/>
</dbReference>
<keyword evidence="6" id="KW-1185">Reference proteome</keyword>
<dbReference type="GO" id="GO:0003677">
    <property type="term" value="F:DNA binding"/>
    <property type="evidence" value="ECO:0007669"/>
    <property type="project" value="UniProtKB-KW"/>
</dbReference>
<dbReference type="InterPro" id="IPR000524">
    <property type="entry name" value="Tscrpt_reg_HTH_GntR"/>
</dbReference>
<keyword evidence="3" id="KW-0804">Transcription</keyword>
<dbReference type="InterPro" id="IPR011711">
    <property type="entry name" value="GntR_C"/>
</dbReference>